<reference evidence="12 13" key="1">
    <citation type="submission" date="2021-07" db="EMBL/GenBank/DDBJ databases">
        <title>Sphingomonas sp.</title>
        <authorList>
            <person name="Feng G."/>
            <person name="Li J."/>
            <person name="Pan M."/>
        </authorList>
    </citation>
    <scope>NUCLEOTIDE SEQUENCE [LARGE SCALE GENOMIC DNA]</scope>
    <source>
        <strain evidence="12 13">RRHST34</strain>
    </source>
</reference>
<evidence type="ECO:0000256" key="7">
    <source>
        <dbReference type="ARBA" id="ARBA00022898"/>
    </source>
</evidence>
<comment type="catalytic activity">
    <reaction evidence="10">
        <text>(sulfur carrier)-H + L-cysteine = (sulfur carrier)-SH + L-alanine</text>
        <dbReference type="Rhea" id="RHEA:43892"/>
        <dbReference type="Rhea" id="RHEA-COMP:14737"/>
        <dbReference type="Rhea" id="RHEA-COMP:14739"/>
        <dbReference type="ChEBI" id="CHEBI:29917"/>
        <dbReference type="ChEBI" id="CHEBI:35235"/>
        <dbReference type="ChEBI" id="CHEBI:57972"/>
        <dbReference type="ChEBI" id="CHEBI:64428"/>
        <dbReference type="EC" id="2.8.1.7"/>
    </reaction>
</comment>
<keyword evidence="13" id="KW-1185">Reference proteome</keyword>
<dbReference type="Proteomes" id="UP000759103">
    <property type="component" value="Unassembled WGS sequence"/>
</dbReference>
<evidence type="ECO:0000256" key="1">
    <source>
        <dbReference type="ARBA" id="ARBA00001933"/>
    </source>
</evidence>
<dbReference type="InterPro" id="IPR015424">
    <property type="entry name" value="PyrdxlP-dep_Trfase"/>
</dbReference>
<evidence type="ECO:0000256" key="9">
    <source>
        <dbReference type="ARBA" id="ARBA00023014"/>
    </source>
</evidence>
<comment type="cofactor">
    <cofactor evidence="1">
        <name>pyridoxal 5'-phosphate</name>
        <dbReference type="ChEBI" id="CHEBI:597326"/>
    </cofactor>
</comment>
<comment type="similarity">
    <text evidence="3">Belongs to the class-V pyridoxal-phosphate-dependent aminotransferase family. NifS/IscS subfamily.</text>
</comment>
<evidence type="ECO:0000256" key="3">
    <source>
        <dbReference type="ARBA" id="ARBA00006490"/>
    </source>
</evidence>
<protein>
    <recommendedName>
        <fullName evidence="4">Cysteine desulfurase</fullName>
    </recommendedName>
</protein>
<dbReference type="EMBL" id="JAHXZN010000001">
    <property type="protein sequence ID" value="MBW6529357.1"/>
    <property type="molecule type" value="Genomic_DNA"/>
</dbReference>
<comment type="function">
    <text evidence="2">Catalyzes the removal of elemental sulfur atoms from cysteine to produce alanine. Seems to participate in the biosynthesis of the nitrogenase metalloclusters by providing the inorganic sulfur required for the Fe-S core formation.</text>
</comment>
<comment type="caution">
    <text evidence="12">The sequence shown here is derived from an EMBL/GenBank/DDBJ whole genome shotgun (WGS) entry which is preliminary data.</text>
</comment>
<dbReference type="InterPro" id="IPR016454">
    <property type="entry name" value="Cysteine_dSase"/>
</dbReference>
<proteinExistence type="inferred from homology"/>
<evidence type="ECO:0000259" key="11">
    <source>
        <dbReference type="Pfam" id="PF00266"/>
    </source>
</evidence>
<keyword evidence="6" id="KW-0479">Metal-binding</keyword>
<dbReference type="PANTHER" id="PTHR11601">
    <property type="entry name" value="CYSTEINE DESULFURYLASE FAMILY MEMBER"/>
    <property type="match status" value="1"/>
</dbReference>
<dbReference type="GO" id="GO:0008483">
    <property type="term" value="F:transaminase activity"/>
    <property type="evidence" value="ECO:0007669"/>
    <property type="project" value="UniProtKB-KW"/>
</dbReference>
<keyword evidence="5" id="KW-0808">Transferase</keyword>
<keyword evidence="8" id="KW-0408">Iron</keyword>
<evidence type="ECO:0000256" key="8">
    <source>
        <dbReference type="ARBA" id="ARBA00023004"/>
    </source>
</evidence>
<evidence type="ECO:0000256" key="2">
    <source>
        <dbReference type="ARBA" id="ARBA00003120"/>
    </source>
</evidence>
<evidence type="ECO:0000256" key="5">
    <source>
        <dbReference type="ARBA" id="ARBA00022679"/>
    </source>
</evidence>
<dbReference type="InterPro" id="IPR000192">
    <property type="entry name" value="Aminotrans_V_dom"/>
</dbReference>
<sequence length="366" mass="37878">MTELRSLDDTAPPDAPPADASVYLDHAATAPLTAAARAAMIEGMTHWANPSSPHAAGRAARAALERARTQVAAAYGWRHEALFTSGASESLTIALGRAVAGRRVVSAVEHDAALRAAGAAEVLPVDPLGRVDPARIGDVAGAVVAVQWCNSETGVRQPIAEIATAVRGRGGILVVDAAQMPASDELAAHADMVALSAHKRGGPPGVGALLVRDLSLLHPSGGQERGYRPGTENLPGALGYAAALAEPEPDHDELRARLDDLIRRSGGEVVGEGAERHAAIGSYRMPGVAAAAQLIRFDLDRIAVSAGSACASGSLKPSHVLRAMGWGEDAAREVVRVSFGRTTTAAEVERFAAAWRAVARTRRFAA</sequence>
<evidence type="ECO:0000313" key="13">
    <source>
        <dbReference type="Proteomes" id="UP000759103"/>
    </source>
</evidence>
<keyword evidence="9" id="KW-0411">Iron-sulfur</keyword>
<dbReference type="InterPro" id="IPR015422">
    <property type="entry name" value="PyrdxlP-dep_Trfase_small"/>
</dbReference>
<evidence type="ECO:0000256" key="4">
    <source>
        <dbReference type="ARBA" id="ARBA00013558"/>
    </source>
</evidence>
<dbReference type="PIRSF" id="PIRSF005572">
    <property type="entry name" value="NifS"/>
    <property type="match status" value="1"/>
</dbReference>
<dbReference type="SUPFAM" id="SSF53383">
    <property type="entry name" value="PLP-dependent transferases"/>
    <property type="match status" value="1"/>
</dbReference>
<gene>
    <name evidence="12" type="ORF">KZ820_01295</name>
</gene>
<dbReference type="InterPro" id="IPR015421">
    <property type="entry name" value="PyrdxlP-dep_Trfase_major"/>
</dbReference>
<dbReference type="Pfam" id="PF00266">
    <property type="entry name" value="Aminotran_5"/>
    <property type="match status" value="1"/>
</dbReference>
<evidence type="ECO:0000313" key="12">
    <source>
        <dbReference type="EMBL" id="MBW6529357.1"/>
    </source>
</evidence>
<keyword evidence="12" id="KW-0032">Aminotransferase</keyword>
<accession>A0ABS7BIB2</accession>
<keyword evidence="7" id="KW-0663">Pyridoxal phosphate</keyword>
<dbReference type="Gene3D" id="1.10.260.50">
    <property type="match status" value="1"/>
</dbReference>
<dbReference type="Gene3D" id="3.40.640.10">
    <property type="entry name" value="Type I PLP-dependent aspartate aminotransferase-like (Major domain)"/>
    <property type="match status" value="1"/>
</dbReference>
<evidence type="ECO:0000256" key="6">
    <source>
        <dbReference type="ARBA" id="ARBA00022723"/>
    </source>
</evidence>
<feature type="domain" description="Aminotransferase class V" evidence="11">
    <location>
        <begin position="22"/>
        <end position="351"/>
    </location>
</feature>
<dbReference type="Gene3D" id="3.90.1150.10">
    <property type="entry name" value="Aspartate Aminotransferase, domain 1"/>
    <property type="match status" value="1"/>
</dbReference>
<dbReference type="PANTHER" id="PTHR11601:SF34">
    <property type="entry name" value="CYSTEINE DESULFURASE"/>
    <property type="match status" value="1"/>
</dbReference>
<name>A0ABS7BIB2_9SPHN</name>
<evidence type="ECO:0000256" key="10">
    <source>
        <dbReference type="ARBA" id="ARBA00050776"/>
    </source>
</evidence>
<organism evidence="12 13">
    <name type="scientific">Sphingomonas citri</name>
    <dbReference type="NCBI Taxonomy" id="2862499"/>
    <lineage>
        <taxon>Bacteria</taxon>
        <taxon>Pseudomonadati</taxon>
        <taxon>Pseudomonadota</taxon>
        <taxon>Alphaproteobacteria</taxon>
        <taxon>Sphingomonadales</taxon>
        <taxon>Sphingomonadaceae</taxon>
        <taxon>Sphingomonas</taxon>
    </lineage>
</organism>